<feature type="region of interest" description="Disordered" evidence="1">
    <location>
        <begin position="1"/>
        <end position="21"/>
    </location>
</feature>
<protein>
    <recommendedName>
        <fullName evidence="4">DUF433 domain-containing protein</fullName>
    </recommendedName>
</protein>
<dbReference type="Pfam" id="PF04255">
    <property type="entry name" value="DUF433"/>
    <property type="match status" value="1"/>
</dbReference>
<organism evidence="2 3">
    <name type="scientific">Chitinophaga cymbidii</name>
    <dbReference type="NCBI Taxonomy" id="1096750"/>
    <lineage>
        <taxon>Bacteria</taxon>
        <taxon>Pseudomonadati</taxon>
        <taxon>Bacteroidota</taxon>
        <taxon>Chitinophagia</taxon>
        <taxon>Chitinophagales</taxon>
        <taxon>Chitinophagaceae</taxon>
        <taxon>Chitinophaga</taxon>
    </lineage>
</organism>
<dbReference type="InterPro" id="IPR007367">
    <property type="entry name" value="DUF433"/>
</dbReference>
<gene>
    <name evidence="2" type="ORF">CCY01nite_07890</name>
</gene>
<name>A0A512RFP3_9BACT</name>
<evidence type="ECO:0008006" key="4">
    <source>
        <dbReference type="Google" id="ProtNLM"/>
    </source>
</evidence>
<reference evidence="2 3" key="1">
    <citation type="submission" date="2019-07" db="EMBL/GenBank/DDBJ databases">
        <title>Whole genome shotgun sequence of Chitinophaga cymbidii NBRC 109752.</title>
        <authorList>
            <person name="Hosoyama A."/>
            <person name="Uohara A."/>
            <person name="Ohji S."/>
            <person name="Ichikawa N."/>
        </authorList>
    </citation>
    <scope>NUCLEOTIDE SEQUENCE [LARGE SCALE GENOMIC DNA]</scope>
    <source>
        <strain evidence="2 3">NBRC 109752</strain>
    </source>
</reference>
<dbReference type="RefSeq" id="WP_146858011.1">
    <property type="nucleotide sequence ID" value="NZ_BKAU01000001.1"/>
</dbReference>
<proteinExistence type="predicted"/>
<dbReference type="InterPro" id="IPR009057">
    <property type="entry name" value="Homeodomain-like_sf"/>
</dbReference>
<feature type="compositionally biased region" description="Basic and acidic residues" evidence="1">
    <location>
        <begin position="1"/>
        <end position="11"/>
    </location>
</feature>
<keyword evidence="3" id="KW-1185">Reference proteome</keyword>
<evidence type="ECO:0000313" key="2">
    <source>
        <dbReference type="EMBL" id="GEP94529.1"/>
    </source>
</evidence>
<accession>A0A512RFP3</accession>
<dbReference type="OrthoDB" id="1494556at2"/>
<dbReference type="Gene3D" id="1.10.10.10">
    <property type="entry name" value="Winged helix-like DNA-binding domain superfamily/Winged helix DNA-binding domain"/>
    <property type="match status" value="1"/>
</dbReference>
<dbReference type="PANTHER" id="PTHR34849:SF3">
    <property type="entry name" value="SSR2962 PROTEIN"/>
    <property type="match status" value="1"/>
</dbReference>
<dbReference type="SUPFAM" id="SSF46689">
    <property type="entry name" value="Homeodomain-like"/>
    <property type="match status" value="1"/>
</dbReference>
<dbReference type="InterPro" id="IPR036388">
    <property type="entry name" value="WH-like_DNA-bd_sf"/>
</dbReference>
<comment type="caution">
    <text evidence="2">The sequence shown here is derived from an EMBL/GenBank/DDBJ whole genome shotgun (WGS) entry which is preliminary data.</text>
</comment>
<dbReference type="Proteomes" id="UP000321436">
    <property type="component" value="Unassembled WGS sequence"/>
</dbReference>
<evidence type="ECO:0000313" key="3">
    <source>
        <dbReference type="Proteomes" id="UP000321436"/>
    </source>
</evidence>
<dbReference type="EMBL" id="BKAU01000001">
    <property type="protein sequence ID" value="GEP94529.1"/>
    <property type="molecule type" value="Genomic_DNA"/>
</dbReference>
<dbReference type="AlphaFoldDB" id="A0A512RFP3"/>
<dbReference type="PANTHER" id="PTHR34849">
    <property type="entry name" value="SSL5025 PROTEIN"/>
    <property type="match status" value="1"/>
</dbReference>
<evidence type="ECO:0000256" key="1">
    <source>
        <dbReference type="SAM" id="MobiDB-lite"/>
    </source>
</evidence>
<sequence>MDHSTSKELMRRITHSPGKMAGRPTIRGLRFPVADVLELLASGMSTEHILIQHPLLEREDITAALFYAALVMKGKDY</sequence>